<protein>
    <submittedName>
        <fullName evidence="2">CHRD domain-containing protein</fullName>
    </submittedName>
</protein>
<evidence type="ECO:0000313" key="2">
    <source>
        <dbReference type="EMBL" id="SMO60435.1"/>
    </source>
</evidence>
<name>A0A521CM50_9BACT</name>
<accession>A0A521CM50</accession>
<reference evidence="2 3" key="1">
    <citation type="submission" date="2017-05" db="EMBL/GenBank/DDBJ databases">
        <authorList>
            <person name="Varghese N."/>
            <person name="Submissions S."/>
        </authorList>
    </citation>
    <scope>NUCLEOTIDE SEQUENCE [LARGE SCALE GENOMIC DNA]</scope>
    <source>
        <strain evidence="2 3">DSM 21194</strain>
    </source>
</reference>
<gene>
    <name evidence="2" type="ORF">SAMN06265218_106193</name>
</gene>
<dbReference type="OrthoDB" id="571052at2"/>
<dbReference type="PROSITE" id="PS51257">
    <property type="entry name" value="PROKAR_LIPOPROTEIN"/>
    <property type="match status" value="1"/>
</dbReference>
<dbReference type="Proteomes" id="UP000317593">
    <property type="component" value="Unassembled WGS sequence"/>
</dbReference>
<sequence>MKTNKGWIIGLLAGTLLTGYGCEDQPVKSTQPGQEQATALQEVKGKAHIAADHEQRNFRTHLKGRNEVPPVETKAEGQALFKVNKEGTSIYYKLLVSNIENVLMAHIHVAPPDENGGVVVWLYPASPPPKLIEGPFQGVLAEGEITADDLTGALEGATLDALIDEMEAGNTYVNVHTTQHPSGEVRGQIE</sequence>
<dbReference type="PROSITE" id="PS50933">
    <property type="entry name" value="CHRD"/>
    <property type="match status" value="1"/>
</dbReference>
<evidence type="ECO:0000259" key="1">
    <source>
        <dbReference type="PROSITE" id="PS50933"/>
    </source>
</evidence>
<organism evidence="2 3">
    <name type="scientific">Fodinibius sediminis</name>
    <dbReference type="NCBI Taxonomy" id="1214077"/>
    <lineage>
        <taxon>Bacteria</taxon>
        <taxon>Pseudomonadati</taxon>
        <taxon>Balneolota</taxon>
        <taxon>Balneolia</taxon>
        <taxon>Balneolales</taxon>
        <taxon>Balneolaceae</taxon>
        <taxon>Fodinibius</taxon>
    </lineage>
</organism>
<feature type="domain" description="CHRD" evidence="1">
    <location>
        <begin position="54"/>
        <end position="190"/>
    </location>
</feature>
<keyword evidence="3" id="KW-1185">Reference proteome</keyword>
<dbReference type="InterPro" id="IPR010895">
    <property type="entry name" value="CHRD"/>
</dbReference>
<dbReference type="SMART" id="SM00754">
    <property type="entry name" value="CHRD"/>
    <property type="match status" value="1"/>
</dbReference>
<dbReference type="AlphaFoldDB" id="A0A521CM50"/>
<proteinExistence type="predicted"/>
<dbReference type="Pfam" id="PF07452">
    <property type="entry name" value="CHRD"/>
    <property type="match status" value="1"/>
</dbReference>
<dbReference type="RefSeq" id="WP_142714179.1">
    <property type="nucleotide sequence ID" value="NZ_FXTH01000006.1"/>
</dbReference>
<evidence type="ECO:0000313" key="3">
    <source>
        <dbReference type="Proteomes" id="UP000317593"/>
    </source>
</evidence>
<dbReference type="EMBL" id="FXTH01000006">
    <property type="protein sequence ID" value="SMO60435.1"/>
    <property type="molecule type" value="Genomic_DNA"/>
</dbReference>